<dbReference type="PANTHER" id="PTHR37984:SF5">
    <property type="entry name" value="PROTEIN NYNRIN-LIKE"/>
    <property type="match status" value="1"/>
</dbReference>
<dbReference type="Gene3D" id="3.10.10.10">
    <property type="entry name" value="HIV Type 1 Reverse Transcriptase, subunit A, domain 1"/>
    <property type="match status" value="1"/>
</dbReference>
<dbReference type="Pfam" id="PF13191">
    <property type="entry name" value="AAA_16"/>
    <property type="match status" value="1"/>
</dbReference>
<dbReference type="Gene3D" id="1.25.40.10">
    <property type="entry name" value="Tetratricopeptide repeat domain"/>
    <property type="match status" value="1"/>
</dbReference>
<dbReference type="CDD" id="cd09274">
    <property type="entry name" value="RNase_HI_RT_Ty3"/>
    <property type="match status" value="1"/>
</dbReference>
<dbReference type="SUPFAM" id="SSF48452">
    <property type="entry name" value="TPR-like"/>
    <property type="match status" value="1"/>
</dbReference>
<dbReference type="InterPro" id="IPR036397">
    <property type="entry name" value="RNaseH_sf"/>
</dbReference>
<evidence type="ECO:0000256" key="3">
    <source>
        <dbReference type="ARBA" id="ARBA00022722"/>
    </source>
</evidence>
<feature type="repeat" description="TPR" evidence="8">
    <location>
        <begin position="1790"/>
        <end position="1823"/>
    </location>
</feature>
<dbReference type="Pfam" id="PF13424">
    <property type="entry name" value="TPR_12"/>
    <property type="match status" value="2"/>
</dbReference>
<keyword evidence="5" id="KW-0378">Hydrolase</keyword>
<dbReference type="GO" id="GO:0043531">
    <property type="term" value="F:ADP binding"/>
    <property type="evidence" value="ECO:0007669"/>
    <property type="project" value="InterPro"/>
</dbReference>
<accession>A0A1W5D596</accession>
<dbReference type="SUPFAM" id="SSF56672">
    <property type="entry name" value="DNA/RNA polymerases"/>
    <property type="match status" value="1"/>
</dbReference>
<evidence type="ECO:0000259" key="11">
    <source>
        <dbReference type="PROSITE" id="PS50994"/>
    </source>
</evidence>
<feature type="domain" description="Integrase catalytic" evidence="11">
    <location>
        <begin position="738"/>
        <end position="908"/>
    </location>
</feature>
<dbReference type="GO" id="GO:0003723">
    <property type="term" value="F:RNA binding"/>
    <property type="evidence" value="ECO:0007669"/>
    <property type="project" value="UniProtKB-KW"/>
</dbReference>
<dbReference type="PRINTS" id="PR00364">
    <property type="entry name" value="DISEASERSIST"/>
</dbReference>
<evidence type="ECO:0000259" key="10">
    <source>
        <dbReference type="PROSITE" id="PS50878"/>
    </source>
</evidence>
<dbReference type="Pfam" id="PF00078">
    <property type="entry name" value="RVT_1"/>
    <property type="match status" value="1"/>
</dbReference>
<dbReference type="InterPro" id="IPR043502">
    <property type="entry name" value="DNA/RNA_pol_sf"/>
</dbReference>
<dbReference type="GO" id="GO:0004519">
    <property type="term" value="F:endonuclease activity"/>
    <property type="evidence" value="ECO:0007669"/>
    <property type="project" value="UniProtKB-KW"/>
</dbReference>
<dbReference type="SUPFAM" id="SSF53098">
    <property type="entry name" value="Ribonuclease H-like"/>
    <property type="match status" value="1"/>
</dbReference>
<dbReference type="InterPro" id="IPR041373">
    <property type="entry name" value="RT_RNaseH"/>
</dbReference>
<dbReference type="InterPro" id="IPR043128">
    <property type="entry name" value="Rev_trsase/Diguanyl_cyclase"/>
</dbReference>
<keyword evidence="1" id="KW-0808">Transferase</keyword>
<dbReference type="Gene3D" id="3.30.420.10">
    <property type="entry name" value="Ribonuclease H-like superfamily/Ribonuclease H"/>
    <property type="match status" value="1"/>
</dbReference>
<dbReference type="PROSITE" id="PS50878">
    <property type="entry name" value="RT_POL"/>
    <property type="match status" value="1"/>
</dbReference>
<feature type="domain" description="Reverse transcriptase" evidence="10">
    <location>
        <begin position="122"/>
        <end position="323"/>
    </location>
</feature>
<proteinExistence type="predicted"/>
<dbReference type="Gene3D" id="3.40.50.300">
    <property type="entry name" value="P-loop containing nucleotide triphosphate hydrolases"/>
    <property type="match status" value="1"/>
</dbReference>
<dbReference type="Pfam" id="PF17921">
    <property type="entry name" value="Integrase_H2C2"/>
    <property type="match status" value="1"/>
</dbReference>
<dbReference type="PANTHER" id="PTHR37984">
    <property type="entry name" value="PROTEIN CBG26694"/>
    <property type="match status" value="1"/>
</dbReference>
<keyword evidence="7" id="KW-0695">RNA-directed DNA polymerase</keyword>
<dbReference type="EMBL" id="FWEW01002274">
    <property type="protein sequence ID" value="SLM38142.1"/>
    <property type="molecule type" value="Genomic_DNA"/>
</dbReference>
<dbReference type="SMART" id="SM00028">
    <property type="entry name" value="TPR"/>
    <property type="match status" value="4"/>
</dbReference>
<evidence type="ECO:0000256" key="9">
    <source>
        <dbReference type="SAM" id="MobiDB-lite"/>
    </source>
</evidence>
<dbReference type="Gene3D" id="1.10.340.70">
    <property type="match status" value="1"/>
</dbReference>
<feature type="repeat" description="TPR" evidence="8">
    <location>
        <begin position="1706"/>
        <end position="1739"/>
    </location>
</feature>
<dbReference type="InterPro" id="IPR001584">
    <property type="entry name" value="Integrase_cat-core"/>
</dbReference>
<feature type="repeat" description="TPR" evidence="8">
    <location>
        <begin position="1748"/>
        <end position="1781"/>
    </location>
</feature>
<dbReference type="Pfam" id="PF00665">
    <property type="entry name" value="rve"/>
    <property type="match status" value="1"/>
</dbReference>
<evidence type="ECO:0000256" key="5">
    <source>
        <dbReference type="ARBA" id="ARBA00022801"/>
    </source>
</evidence>
<dbReference type="GO" id="GO:0016787">
    <property type="term" value="F:hydrolase activity"/>
    <property type="evidence" value="ECO:0007669"/>
    <property type="project" value="UniProtKB-KW"/>
</dbReference>
<keyword evidence="4" id="KW-0255">Endonuclease</keyword>
<dbReference type="InterPro" id="IPR011990">
    <property type="entry name" value="TPR-like_helical_dom_sf"/>
</dbReference>
<dbReference type="PROSITE" id="PS50005">
    <property type="entry name" value="TPR"/>
    <property type="match status" value="3"/>
</dbReference>
<evidence type="ECO:0000256" key="4">
    <source>
        <dbReference type="ARBA" id="ARBA00022759"/>
    </source>
</evidence>
<dbReference type="Pfam" id="PF17917">
    <property type="entry name" value="RT_RNaseH"/>
    <property type="match status" value="1"/>
</dbReference>
<dbReference type="GO" id="GO:0003964">
    <property type="term" value="F:RNA-directed DNA polymerase activity"/>
    <property type="evidence" value="ECO:0007669"/>
    <property type="project" value="UniProtKB-KW"/>
</dbReference>
<reference evidence="13" key="1">
    <citation type="submission" date="2017-03" db="EMBL/GenBank/DDBJ databases">
        <authorList>
            <person name="Sharma R."/>
            <person name="Thines M."/>
        </authorList>
    </citation>
    <scope>NUCLEOTIDE SEQUENCE [LARGE SCALE GENOMIC DNA]</scope>
</reference>
<dbReference type="InterPro" id="IPR041664">
    <property type="entry name" value="AAA_16"/>
</dbReference>
<dbReference type="Gene3D" id="3.30.70.270">
    <property type="match status" value="2"/>
</dbReference>
<dbReference type="GO" id="GO:0015074">
    <property type="term" value="P:DNA integration"/>
    <property type="evidence" value="ECO:0007669"/>
    <property type="project" value="InterPro"/>
</dbReference>
<feature type="region of interest" description="Disordered" evidence="9">
    <location>
        <begin position="1873"/>
        <end position="1894"/>
    </location>
</feature>
<protein>
    <submittedName>
        <fullName evidence="12">Tetratricopeptide-like helical domain</fullName>
    </submittedName>
</protein>
<dbReference type="SUPFAM" id="SSF52540">
    <property type="entry name" value="P-loop containing nucleoside triphosphate hydrolases"/>
    <property type="match status" value="1"/>
</dbReference>
<dbReference type="InterPro" id="IPR041588">
    <property type="entry name" value="Integrase_H2C2"/>
</dbReference>
<dbReference type="InterPro" id="IPR050951">
    <property type="entry name" value="Retrovirus_Pol_polyprotein"/>
</dbReference>
<dbReference type="GO" id="GO:0005634">
    <property type="term" value="C:nucleus"/>
    <property type="evidence" value="ECO:0007669"/>
    <property type="project" value="UniProtKB-ARBA"/>
</dbReference>
<evidence type="ECO:0000256" key="8">
    <source>
        <dbReference type="PROSITE-ProRule" id="PRU00339"/>
    </source>
</evidence>
<evidence type="ECO:0000256" key="2">
    <source>
        <dbReference type="ARBA" id="ARBA00022695"/>
    </source>
</evidence>
<dbReference type="Proteomes" id="UP000192927">
    <property type="component" value="Unassembled WGS sequence"/>
</dbReference>
<dbReference type="InterPro" id="IPR000477">
    <property type="entry name" value="RT_dom"/>
</dbReference>
<evidence type="ECO:0000256" key="6">
    <source>
        <dbReference type="ARBA" id="ARBA00022884"/>
    </source>
</evidence>
<keyword evidence="2" id="KW-0548">Nucleotidyltransferase</keyword>
<dbReference type="PROSITE" id="PS50994">
    <property type="entry name" value="INTEGRASE"/>
    <property type="match status" value="1"/>
</dbReference>
<organism evidence="12 13">
    <name type="scientific">Lasallia pustulata</name>
    <dbReference type="NCBI Taxonomy" id="136370"/>
    <lineage>
        <taxon>Eukaryota</taxon>
        <taxon>Fungi</taxon>
        <taxon>Dikarya</taxon>
        <taxon>Ascomycota</taxon>
        <taxon>Pezizomycotina</taxon>
        <taxon>Lecanoromycetes</taxon>
        <taxon>OSLEUM clade</taxon>
        <taxon>Umbilicariomycetidae</taxon>
        <taxon>Umbilicariales</taxon>
        <taxon>Umbilicariaceae</taxon>
        <taxon>Lasallia</taxon>
    </lineage>
</organism>
<evidence type="ECO:0000313" key="12">
    <source>
        <dbReference type="EMBL" id="SLM38142.1"/>
    </source>
</evidence>
<evidence type="ECO:0000313" key="13">
    <source>
        <dbReference type="Proteomes" id="UP000192927"/>
    </source>
</evidence>
<keyword evidence="13" id="KW-1185">Reference proteome</keyword>
<evidence type="ECO:0000256" key="7">
    <source>
        <dbReference type="ARBA" id="ARBA00022918"/>
    </source>
</evidence>
<dbReference type="InterPro" id="IPR012337">
    <property type="entry name" value="RNaseH-like_sf"/>
</dbReference>
<sequence length="1995" mass="225022">MTLEASFPVKRRPQRRLLSKNPNDYPSHADLLSWASELKIQLGTLIPTKADELRVLQLLYSYKHLNGANLDSLPATDLILHRARLTSGTKPSSEGVQFRWAPHKEWWLRKLVQDGMLGGVYERTQHANGRLSAWNARAVIVDKEEDPKPTDEPRITFDYSKVKEDMPGSYLELMSKVHDYLSDPRHQTFFQADVKHGYFSVILHPEDRHLFAFSIPGIGQLQPTRMPQGSRSAGFTMSELMNITLGPIPEPQSELSLMHGEHTKPAPIAFYMDDLFSGHPDFESQFAFLRDQFFPRIEWAKLTLSFRKFRLFVDHIKALGVEHHVGGKIHILPKRVETITKWPEPTNAKGVRGFLGAIGITRRWVKNFAEFARPLNRLTGSVPWRWTQSEQLSFDILRIKCATNVAMNGIDWSLDVHFYSDASGFAGGLVITQFQKVNGELKSVEVPIIYDALTFSVTEQKYQTYKRELCAIVKFATKFQYLLRNPERPGIIHTDHKPLIHFLESSLHDGIYGHWAARLRELHVKIVHIKGTRNVIVDGLSRTIFFKEDCEEDNTVRMAREHIQRDGAQWIWKDGKDGFESFLKKLADGEKAEVIGNGTLHSIPVFALQSSASWQEAYRASGWFGAVYNYTSTGDLPKPTSAGFLRKCLDYRVDEDARLWIHRGGLHLLCIPESKVASALFEAHDNSSHWAKDGTILKLRGLVYWPLQSTDVERYIAGCLLCARHAPAQRSQLLRPVVTHRPFQLLAMDFVGPMKKTIPAGYQYILHIMDYFSRYSMTYPSAAANALDVIRALDDMFSRFTRPEAFFLDRGQHFENQVVEEYMERHGVKLLFGPSGSSKSFGLIERGNRILEDVIRKSTSSSSEWDTVLPKATQEINSRVISHLRYSPLNILMGLTPATPLAILLGDTHLAEVVVPQWIDSIADPQRHSQAVQEHLLSLAARRKEVSESNEEEKAKMAERYNRGVVHRELFAGDLVLLHQKESTKLGARWRGPFVVATSLPIKVAFSESTYEPLPYGLIVLAEGPDPALDIVAVHGLNGHHEKTWTTNNVNWLRDLLPSDIPNARILSWGYDANTHSTSQISGQYLYDHARTLVSDLCLKRRLTKALIHSEAARRGALEEHRSIKLSTYGILFMGTPHQGGSGVHLGELMLKVASIFLTADDKILKHIERDSEWLQQQLGQYAPISNDFVTKFAYEMFPTRIALGTAIMVVPQASAVVPGATNAEPVAIPADHLNMVKFASRQNRGYEKVSGHLQLLAEEAPEAIGARWEEQDRIRKAQGNVKEDFTVPFSLSGIPETENFVGRKEELAKIKEAFQGDGSQRTVVLLHGLGGIGKTQLAVTFVKEHRDTYSAVFWLNGKNEDTLKQSFAVMANRLYKEYPSSALLRTAAEAKDVDQIVVTIRQWLSAKENHRWMLVFDNIDNPKLPGNEDPQAYDVRLYFPEAYQGSILITTRSSRLKIGKVVSVRKLVDIRESIAILTSTSGRVNLDRDTYAIDLVNQLDGLPLALTTAGAYLSQVSTSLEDYLRHYRTSWLKLQQTTPDLLSYEDRALYTTWNLSFKHIQSQNESAGNLLRLWAYFDNQDVWFQLLAAGSEGSPVWFATIVYDELSFNEAIRLLCDHALIESLEMSGGYGMHNCVHAWAVHVLNAEREISMAILALICVGLAVPTKDAPEYWVEERRLLPHADKCFESVSNTIDLDFQDNRNALNAVQNLGVLYADQGKMAEAEAMYRRALEGKEKAWGPEHTSTLDMVNNLGILYADQGKMAEAEAMYRRALEGKEKAWGPEHTSTLDTVNNLGVLYADQGKMAEAEAMYRRALEGQAKAWGQEHRTTLDTVHNLGVLYADQGKMAEAEAMYRRAHIIISSPTKPFLYQRRQRKSRNSLRSTFPPPSPPHLHLPSLLAPPAPSFPNLRLPITCYWCQFPPATYIIINSFMQDPAREVEPGHANPWHQGNRLSRTLNNIAIAVVLSPNGGGVVPVVTLGSNFPGLKVMHANNQ</sequence>
<evidence type="ECO:0000256" key="1">
    <source>
        <dbReference type="ARBA" id="ARBA00022679"/>
    </source>
</evidence>
<keyword evidence="8" id="KW-0802">TPR repeat</keyword>
<dbReference type="InterPro" id="IPR019734">
    <property type="entry name" value="TPR_rpt"/>
</dbReference>
<keyword evidence="6" id="KW-0694">RNA-binding</keyword>
<keyword evidence="3" id="KW-0540">Nuclease</keyword>
<dbReference type="InterPro" id="IPR027417">
    <property type="entry name" value="P-loop_NTPase"/>
</dbReference>
<name>A0A1W5D596_9LECA</name>